<dbReference type="SUPFAM" id="SSF51161">
    <property type="entry name" value="Trimeric LpxA-like enzymes"/>
    <property type="match status" value="1"/>
</dbReference>
<dbReference type="InterPro" id="IPR018357">
    <property type="entry name" value="Hexapep_transf_CS"/>
</dbReference>
<keyword evidence="2" id="KW-0677">Repeat</keyword>
<comment type="similarity">
    <text evidence="4">Belongs to the transferase hexapeptide repeat family.</text>
</comment>
<evidence type="ECO:0000313" key="5">
    <source>
        <dbReference type="EMBL" id="MFC5271569.1"/>
    </source>
</evidence>
<organism evidence="5 6">
    <name type="scientific">Adhaeribacter terreus</name>
    <dbReference type="NCBI Taxonomy" id="529703"/>
    <lineage>
        <taxon>Bacteria</taxon>
        <taxon>Pseudomonadati</taxon>
        <taxon>Bacteroidota</taxon>
        <taxon>Cytophagia</taxon>
        <taxon>Cytophagales</taxon>
        <taxon>Hymenobacteraceae</taxon>
        <taxon>Adhaeribacter</taxon>
    </lineage>
</organism>
<accession>A0ABW0EB68</accession>
<dbReference type="EC" id="2.3.1.30" evidence="4"/>
<evidence type="ECO:0000256" key="2">
    <source>
        <dbReference type="ARBA" id="ARBA00022737"/>
    </source>
</evidence>
<protein>
    <recommendedName>
        <fullName evidence="4">Serine acetyltransferase</fullName>
        <ecNumber evidence="4">2.3.1.30</ecNumber>
    </recommendedName>
</protein>
<name>A0ABW0EB68_9BACT</name>
<sequence length="193" mass="21650">MITSKKELNKLIKSDLFRYIGKDDNLSFYKAYFTIPGFKFSYYLRKSSYYNKHSLKGVIFRCLLLKYQFKYGFQITPNTQIGKGFYIGHFGNIIINSKAQIGKNVNISPGVVIGMANRGKLKGYPKLGNQIWIGANAIIIGNITIGNNVLIAPGSYINFNVPDNSIVLGNPGKIIPKESPTSDYINNIVSEEY</sequence>
<reference evidence="6" key="1">
    <citation type="journal article" date="2019" name="Int. J. Syst. Evol. Microbiol.">
        <title>The Global Catalogue of Microorganisms (GCM) 10K type strain sequencing project: providing services to taxonomists for standard genome sequencing and annotation.</title>
        <authorList>
            <consortium name="The Broad Institute Genomics Platform"/>
            <consortium name="The Broad Institute Genome Sequencing Center for Infectious Disease"/>
            <person name="Wu L."/>
            <person name="Ma J."/>
        </authorList>
    </citation>
    <scope>NUCLEOTIDE SEQUENCE [LARGE SCALE GENOMIC DNA]</scope>
    <source>
        <strain evidence="6">KACC 12602</strain>
    </source>
</reference>
<dbReference type="InterPro" id="IPR005881">
    <property type="entry name" value="Ser_O-AcTrfase"/>
</dbReference>
<dbReference type="Gene3D" id="2.160.10.10">
    <property type="entry name" value="Hexapeptide repeat proteins"/>
    <property type="match status" value="1"/>
</dbReference>
<dbReference type="InterPro" id="IPR011004">
    <property type="entry name" value="Trimer_LpxA-like_sf"/>
</dbReference>
<dbReference type="Pfam" id="PF00132">
    <property type="entry name" value="Hexapep"/>
    <property type="match status" value="1"/>
</dbReference>
<comment type="caution">
    <text evidence="5">The sequence shown here is derived from an EMBL/GenBank/DDBJ whole genome shotgun (WGS) entry which is preliminary data.</text>
</comment>
<dbReference type="PROSITE" id="PS00101">
    <property type="entry name" value="HEXAPEP_TRANSFERASES"/>
    <property type="match status" value="1"/>
</dbReference>
<keyword evidence="6" id="KW-1185">Reference proteome</keyword>
<dbReference type="PANTHER" id="PTHR42811">
    <property type="entry name" value="SERINE ACETYLTRANSFERASE"/>
    <property type="match status" value="1"/>
</dbReference>
<comment type="catalytic activity">
    <reaction evidence="4">
        <text>L-serine + acetyl-CoA = O-acetyl-L-serine + CoA</text>
        <dbReference type="Rhea" id="RHEA:24560"/>
        <dbReference type="ChEBI" id="CHEBI:33384"/>
        <dbReference type="ChEBI" id="CHEBI:57287"/>
        <dbReference type="ChEBI" id="CHEBI:57288"/>
        <dbReference type="ChEBI" id="CHEBI:58340"/>
        <dbReference type="EC" id="2.3.1.30"/>
    </reaction>
</comment>
<dbReference type="Proteomes" id="UP001596161">
    <property type="component" value="Unassembled WGS sequence"/>
</dbReference>
<dbReference type="PIRSF" id="PIRSF000441">
    <property type="entry name" value="CysE"/>
    <property type="match status" value="1"/>
</dbReference>
<dbReference type="RefSeq" id="WP_378017925.1">
    <property type="nucleotide sequence ID" value="NZ_JBHSKT010000007.1"/>
</dbReference>
<keyword evidence="3 4" id="KW-0012">Acyltransferase</keyword>
<evidence type="ECO:0000256" key="1">
    <source>
        <dbReference type="ARBA" id="ARBA00022679"/>
    </source>
</evidence>
<gene>
    <name evidence="5" type="ORF">ACFPIB_13175</name>
</gene>
<evidence type="ECO:0000313" key="6">
    <source>
        <dbReference type="Proteomes" id="UP001596161"/>
    </source>
</evidence>
<evidence type="ECO:0000256" key="4">
    <source>
        <dbReference type="PIRNR" id="PIRNR000441"/>
    </source>
</evidence>
<proteinExistence type="inferred from homology"/>
<dbReference type="EMBL" id="JBHSKT010000007">
    <property type="protein sequence ID" value="MFC5271569.1"/>
    <property type="molecule type" value="Genomic_DNA"/>
</dbReference>
<evidence type="ECO:0000256" key="3">
    <source>
        <dbReference type="ARBA" id="ARBA00023315"/>
    </source>
</evidence>
<keyword evidence="1 4" id="KW-0808">Transferase</keyword>
<dbReference type="InterPro" id="IPR001451">
    <property type="entry name" value="Hexapep"/>
</dbReference>